<evidence type="ECO:0000256" key="6">
    <source>
        <dbReference type="ARBA" id="ARBA00022989"/>
    </source>
</evidence>
<keyword evidence="8" id="KW-0143">Chaperone</keyword>
<dbReference type="InterPro" id="IPR004179">
    <property type="entry name" value="Sec63-dom"/>
</dbReference>
<organism evidence="15">
    <name type="scientific">Enterobius vermicularis</name>
    <name type="common">Human pinworm</name>
    <dbReference type="NCBI Taxonomy" id="51028"/>
    <lineage>
        <taxon>Eukaryota</taxon>
        <taxon>Metazoa</taxon>
        <taxon>Ecdysozoa</taxon>
        <taxon>Nematoda</taxon>
        <taxon>Chromadorea</taxon>
        <taxon>Rhabditida</taxon>
        <taxon>Spirurina</taxon>
        <taxon>Oxyuridomorpha</taxon>
        <taxon>Oxyuroidea</taxon>
        <taxon>Oxyuridae</taxon>
        <taxon>Enterobius</taxon>
    </lineage>
</organism>
<evidence type="ECO:0000256" key="4">
    <source>
        <dbReference type="ARBA" id="ARBA00022824"/>
    </source>
</evidence>
<evidence type="ECO:0000256" key="8">
    <source>
        <dbReference type="ARBA" id="ARBA00023186"/>
    </source>
</evidence>
<feature type="transmembrane region" description="Helical" evidence="11">
    <location>
        <begin position="189"/>
        <end position="214"/>
    </location>
</feature>
<evidence type="ECO:0000256" key="10">
    <source>
        <dbReference type="SAM" id="MobiDB-lite"/>
    </source>
</evidence>
<dbReference type="Proteomes" id="UP000274131">
    <property type="component" value="Unassembled WGS sequence"/>
</dbReference>
<dbReference type="EMBL" id="UXUI01010092">
    <property type="protein sequence ID" value="VDD94742.1"/>
    <property type="molecule type" value="Genomic_DNA"/>
</dbReference>
<dbReference type="Gene3D" id="1.10.287.110">
    <property type="entry name" value="DnaJ domain"/>
    <property type="match status" value="1"/>
</dbReference>
<comment type="subcellular location">
    <subcellularLocation>
        <location evidence="1">Endoplasmic reticulum membrane</location>
        <topology evidence="1">Multi-pass membrane protein</topology>
    </subcellularLocation>
</comment>
<dbReference type="Gene3D" id="1.10.3380.10">
    <property type="entry name" value="Sec63 N-terminal domain-like domain"/>
    <property type="match status" value="1"/>
</dbReference>
<name>A0A0N4VH47_ENTVE</name>
<dbReference type="GO" id="GO:0006614">
    <property type="term" value="P:SRP-dependent cotranslational protein targeting to membrane"/>
    <property type="evidence" value="ECO:0007669"/>
    <property type="project" value="TreeGrafter"/>
</dbReference>
<protein>
    <submittedName>
        <fullName evidence="15">J domain-containing protein</fullName>
    </submittedName>
</protein>
<dbReference type="OrthoDB" id="1734229at2759"/>
<dbReference type="InterPro" id="IPR001623">
    <property type="entry name" value="DnaJ_domain"/>
</dbReference>
<dbReference type="InterPro" id="IPR014756">
    <property type="entry name" value="Ig_E-set"/>
</dbReference>
<dbReference type="Pfam" id="PF02889">
    <property type="entry name" value="Sec63"/>
    <property type="match status" value="1"/>
</dbReference>
<evidence type="ECO:0000256" key="2">
    <source>
        <dbReference type="ARBA" id="ARBA00022448"/>
    </source>
</evidence>
<dbReference type="GO" id="GO:0008320">
    <property type="term" value="F:protein transmembrane transporter activity"/>
    <property type="evidence" value="ECO:0007669"/>
    <property type="project" value="TreeGrafter"/>
</dbReference>
<evidence type="ECO:0000313" key="15">
    <source>
        <dbReference type="WBParaSite" id="EVEC_0001014801-mRNA-1"/>
    </source>
</evidence>
<feature type="region of interest" description="Disordered" evidence="10">
    <location>
        <begin position="492"/>
        <end position="594"/>
    </location>
</feature>
<evidence type="ECO:0000256" key="1">
    <source>
        <dbReference type="ARBA" id="ARBA00004477"/>
    </source>
</evidence>
<evidence type="ECO:0000313" key="14">
    <source>
        <dbReference type="Proteomes" id="UP000274131"/>
    </source>
</evidence>
<evidence type="ECO:0000259" key="12">
    <source>
        <dbReference type="PROSITE" id="PS50076"/>
    </source>
</evidence>
<reference evidence="15" key="1">
    <citation type="submission" date="2017-02" db="UniProtKB">
        <authorList>
            <consortium name="WormBaseParasite"/>
        </authorList>
    </citation>
    <scope>IDENTIFICATION</scope>
</reference>
<feature type="coiled-coil region" evidence="9">
    <location>
        <begin position="455"/>
        <end position="484"/>
    </location>
</feature>
<feature type="region of interest" description="Disordered" evidence="10">
    <location>
        <begin position="704"/>
        <end position="730"/>
    </location>
</feature>
<keyword evidence="7 11" id="KW-0472">Membrane</keyword>
<dbReference type="PANTHER" id="PTHR24075">
    <property type="entry name" value="SEC63 DOMAIN-CONTAINING"/>
    <property type="match status" value="1"/>
</dbReference>
<sequence length="730" mass="84803">MGRAQFEYDEVGNTFYYVVLSFYALALLPGTYLFWPSSKKDKKQKKEEHCGCEGCIEKRRKAEALLPWRRTKKIFSVLALIFAWLIFFAIVYKVVHIEQDHVEYDPYSILGLDQGASVAQVKRQYRLLSKTLHPDKGGDPVAFDKIAKAYQALTDEESRENWEKYGNPDGPTATTFGIALPKWIVSSEYGGWVLMFYVVLFLLILPIGVGIWWYNSIKYSADKFLMDNNFLGIIMVIGASFEFWKRHNKEIVERESDDIELPPLIKEFKNLSENTREQPFHMAYALKARLFIHAHLSRFELPSPSLRIDSTYVVSKCIMLINEMLSIAQYMYFCDGPRTPSLDTIENLTKLSPMIVQGLWPKNSTLLQLPHITEHHLHYLRKNRVLSCADLANIHESKRRYILQSLTEGEYRDVINVLHSMPKLSIDPHFEVQGEDDAHEVTVGSVVTLRVKLVRNSLLDLIKRAEEMNEIKEKAAEIALIEESKGSVEEKESVQKRKVWQKPKKKIKQVKSSKGRQWQKTRKLKKIVQRKEDETKEEEELLKNRGKGDEDSSKESEAEGTTDSEKSEEKEQLDKESEKSGNSDVPSDSEEEDEWIRENILKKETLLETRSRKTHLVHCPYYPSEKYEWWWLFLLQKKLKRIVVPGTHCTTLVDEETVEIKFGAPQEKGVYYYTLLVKSDSYMDCDYSLDLKLEVQEAKDVPLVKYEDSDDEEQVDQSSDYTEGSESDRD</sequence>
<proteinExistence type="predicted"/>
<dbReference type="GO" id="GO:0006620">
    <property type="term" value="P:post-translational protein targeting to endoplasmic reticulum membrane"/>
    <property type="evidence" value="ECO:0007669"/>
    <property type="project" value="TreeGrafter"/>
</dbReference>
<keyword evidence="3 11" id="KW-0812">Transmembrane</keyword>
<dbReference type="SUPFAM" id="SSF158702">
    <property type="entry name" value="Sec63 N-terminal domain-like"/>
    <property type="match status" value="1"/>
</dbReference>
<keyword evidence="14" id="KW-1185">Reference proteome</keyword>
<dbReference type="CDD" id="cd06257">
    <property type="entry name" value="DnaJ"/>
    <property type="match status" value="1"/>
</dbReference>
<keyword evidence="9" id="KW-0175">Coiled coil</keyword>
<keyword evidence="4" id="KW-0256">Endoplasmic reticulum</keyword>
<evidence type="ECO:0000313" key="13">
    <source>
        <dbReference type="EMBL" id="VDD94742.1"/>
    </source>
</evidence>
<reference evidence="13 14" key="2">
    <citation type="submission" date="2018-10" db="EMBL/GenBank/DDBJ databases">
        <authorList>
            <consortium name="Pathogen Informatics"/>
        </authorList>
    </citation>
    <scope>NUCLEOTIDE SEQUENCE [LARGE SCALE GENOMIC DNA]</scope>
</reference>
<dbReference type="SMART" id="SM00271">
    <property type="entry name" value="DnaJ"/>
    <property type="match status" value="1"/>
</dbReference>
<dbReference type="InterPro" id="IPR035892">
    <property type="entry name" value="C2_domain_sf"/>
</dbReference>
<dbReference type="InterPro" id="IPR036869">
    <property type="entry name" value="J_dom_sf"/>
</dbReference>
<accession>A0A0N4VH47</accession>
<dbReference type="GO" id="GO:0003723">
    <property type="term" value="F:RNA binding"/>
    <property type="evidence" value="ECO:0007669"/>
    <property type="project" value="TreeGrafter"/>
</dbReference>
<dbReference type="Gene3D" id="2.60.40.150">
    <property type="entry name" value="C2 domain"/>
    <property type="match status" value="1"/>
</dbReference>
<feature type="compositionally biased region" description="Basic and acidic residues" evidence="10">
    <location>
        <begin position="541"/>
        <end position="581"/>
    </location>
</feature>
<dbReference type="SUPFAM" id="SSF46565">
    <property type="entry name" value="Chaperone J-domain"/>
    <property type="match status" value="1"/>
</dbReference>
<dbReference type="SMART" id="SM00973">
    <property type="entry name" value="Sec63"/>
    <property type="match status" value="1"/>
</dbReference>
<evidence type="ECO:0000256" key="7">
    <source>
        <dbReference type="ARBA" id="ARBA00023136"/>
    </source>
</evidence>
<feature type="transmembrane region" description="Helical" evidence="11">
    <location>
        <begin position="226"/>
        <end position="244"/>
    </location>
</feature>
<dbReference type="STRING" id="51028.A0A0N4VH47"/>
<keyword evidence="5" id="KW-0653">Protein transport</keyword>
<dbReference type="AlphaFoldDB" id="A0A0N4VH47"/>
<feature type="transmembrane region" description="Helical" evidence="11">
    <location>
        <begin position="15"/>
        <end position="35"/>
    </location>
</feature>
<feature type="transmembrane region" description="Helical" evidence="11">
    <location>
        <begin position="74"/>
        <end position="95"/>
    </location>
</feature>
<evidence type="ECO:0000256" key="3">
    <source>
        <dbReference type="ARBA" id="ARBA00022692"/>
    </source>
</evidence>
<keyword evidence="2" id="KW-0813">Transport</keyword>
<dbReference type="SUPFAM" id="SSF81296">
    <property type="entry name" value="E set domains"/>
    <property type="match status" value="1"/>
</dbReference>
<dbReference type="PANTHER" id="PTHR24075:SF0">
    <property type="entry name" value="TRANSLOCATION PROTEIN SEC63 HOMOLOG"/>
    <property type="match status" value="1"/>
</dbReference>
<feature type="domain" description="J" evidence="12">
    <location>
        <begin position="105"/>
        <end position="166"/>
    </location>
</feature>
<feature type="compositionally biased region" description="Basic residues" evidence="10">
    <location>
        <begin position="496"/>
        <end position="528"/>
    </location>
</feature>
<evidence type="ECO:0000256" key="5">
    <source>
        <dbReference type="ARBA" id="ARBA00022927"/>
    </source>
</evidence>
<keyword evidence="6 11" id="KW-1133">Transmembrane helix</keyword>
<dbReference type="Pfam" id="PF00226">
    <property type="entry name" value="DnaJ"/>
    <property type="match status" value="1"/>
</dbReference>
<evidence type="ECO:0000256" key="9">
    <source>
        <dbReference type="SAM" id="Coils"/>
    </source>
</evidence>
<dbReference type="GO" id="GO:0031207">
    <property type="term" value="C:Sec62/Sec63 complex"/>
    <property type="evidence" value="ECO:0007669"/>
    <property type="project" value="TreeGrafter"/>
</dbReference>
<evidence type="ECO:0000256" key="11">
    <source>
        <dbReference type="SAM" id="Phobius"/>
    </source>
</evidence>
<dbReference type="Gene3D" id="1.10.150.20">
    <property type="entry name" value="5' to 3' exonuclease, C-terminal subdomain"/>
    <property type="match status" value="1"/>
</dbReference>
<dbReference type="WBParaSite" id="EVEC_0001014801-mRNA-1">
    <property type="protein sequence ID" value="EVEC_0001014801-mRNA-1"/>
    <property type="gene ID" value="EVEC_0001014801"/>
</dbReference>
<gene>
    <name evidence="13" type="ORF">EVEC_LOCUS9493</name>
</gene>
<dbReference type="PROSITE" id="PS50076">
    <property type="entry name" value="DNAJ_2"/>
    <property type="match status" value="1"/>
</dbReference>
<dbReference type="FunFam" id="1.10.287.110:FF:000063">
    <property type="entry name" value="Translocation protein SEC63"/>
    <property type="match status" value="1"/>
</dbReference>